<dbReference type="GO" id="GO:0016020">
    <property type="term" value="C:membrane"/>
    <property type="evidence" value="ECO:0007669"/>
    <property type="project" value="InterPro"/>
</dbReference>
<keyword evidence="2 3" id="KW-0175">Coiled coil</keyword>
<dbReference type="InterPro" id="IPR058649">
    <property type="entry name" value="CzcB_C"/>
</dbReference>
<evidence type="ECO:0000256" key="3">
    <source>
        <dbReference type="SAM" id="Coils"/>
    </source>
</evidence>
<dbReference type="Gene3D" id="2.40.50.100">
    <property type="match status" value="1"/>
</dbReference>
<dbReference type="InterPro" id="IPR050465">
    <property type="entry name" value="UPF0194_transport"/>
</dbReference>
<gene>
    <name evidence="6" type="ORF">CARN6_0140</name>
</gene>
<accession>E6QHZ7</accession>
<dbReference type="GO" id="GO:0022857">
    <property type="term" value="F:transmembrane transporter activity"/>
    <property type="evidence" value="ECO:0007669"/>
    <property type="project" value="InterPro"/>
</dbReference>
<feature type="domain" description="CzcB-like C-terminal circularly permuted SH3-like" evidence="5">
    <location>
        <begin position="341"/>
        <end position="393"/>
    </location>
</feature>
<dbReference type="SUPFAM" id="SSF111369">
    <property type="entry name" value="HlyD-like secretion proteins"/>
    <property type="match status" value="2"/>
</dbReference>
<dbReference type="GO" id="GO:0030313">
    <property type="term" value="C:cell envelope"/>
    <property type="evidence" value="ECO:0007669"/>
    <property type="project" value="UniProtKB-SubCell"/>
</dbReference>
<dbReference type="PANTHER" id="PTHR32347:SF27">
    <property type="entry name" value="RND EFFLUX PUMP MEMBRANE FUSION PROTEIN BARREL-SANDWICH DOMAIN-CONTAINING PROTEIN"/>
    <property type="match status" value="1"/>
</dbReference>
<evidence type="ECO:0000256" key="1">
    <source>
        <dbReference type="ARBA" id="ARBA00004196"/>
    </source>
</evidence>
<keyword evidence="4" id="KW-0472">Membrane</keyword>
<reference evidence="6" key="1">
    <citation type="submission" date="2009-10" db="EMBL/GenBank/DDBJ databases">
        <title>Diversity of trophic interactions inside an arsenic-rich microbial ecosystem.</title>
        <authorList>
            <person name="Bertin P.N."/>
            <person name="Heinrich-Salmeron A."/>
            <person name="Pelletier E."/>
            <person name="Goulhen-Chollet F."/>
            <person name="Arsene-Ploetze F."/>
            <person name="Gallien S."/>
            <person name="Calteau A."/>
            <person name="Vallenet D."/>
            <person name="Casiot C."/>
            <person name="Chane-Woon-Ming B."/>
            <person name="Giloteaux L."/>
            <person name="Barakat M."/>
            <person name="Bonnefoy V."/>
            <person name="Bruneel O."/>
            <person name="Chandler M."/>
            <person name="Cleiss J."/>
            <person name="Duran R."/>
            <person name="Elbaz-Poulichet F."/>
            <person name="Fonknechten N."/>
            <person name="Lauga B."/>
            <person name="Mornico D."/>
            <person name="Ortet P."/>
            <person name="Schaeffer C."/>
            <person name="Siguier P."/>
            <person name="Alexander Thil Smith A."/>
            <person name="Van Dorsselaer A."/>
            <person name="Weissenbach J."/>
            <person name="Medigue C."/>
            <person name="Le Paslier D."/>
        </authorList>
    </citation>
    <scope>NUCLEOTIDE SEQUENCE</scope>
</reference>
<evidence type="ECO:0000256" key="2">
    <source>
        <dbReference type="ARBA" id="ARBA00023054"/>
    </source>
</evidence>
<comment type="caution">
    <text evidence="6">The sequence shown here is derived from an EMBL/GenBank/DDBJ whole genome shotgun (WGS) entry which is preliminary data.</text>
</comment>
<evidence type="ECO:0000313" key="6">
    <source>
        <dbReference type="EMBL" id="CBI06862.1"/>
    </source>
</evidence>
<dbReference type="NCBIfam" id="TIGR01730">
    <property type="entry name" value="RND_mfp"/>
    <property type="match status" value="1"/>
</dbReference>
<protein>
    <submittedName>
        <fullName evidence="6">Secretion protein HlyD</fullName>
    </submittedName>
</protein>
<organism evidence="6">
    <name type="scientific">mine drainage metagenome</name>
    <dbReference type="NCBI Taxonomy" id="410659"/>
    <lineage>
        <taxon>unclassified sequences</taxon>
        <taxon>metagenomes</taxon>
        <taxon>ecological metagenomes</taxon>
    </lineage>
</organism>
<dbReference type="PANTHER" id="PTHR32347">
    <property type="entry name" value="EFFLUX SYSTEM COMPONENT YKNX-RELATED"/>
    <property type="match status" value="1"/>
</dbReference>
<dbReference type="InterPro" id="IPR006143">
    <property type="entry name" value="RND_pump_MFP"/>
</dbReference>
<comment type="subcellular location">
    <subcellularLocation>
        <location evidence="1">Cell envelope</location>
    </subcellularLocation>
</comment>
<dbReference type="PRINTS" id="PR01490">
    <property type="entry name" value="RTXTOXIND"/>
</dbReference>
<evidence type="ECO:0000259" key="5">
    <source>
        <dbReference type="Pfam" id="PF25975"/>
    </source>
</evidence>
<keyword evidence="4" id="KW-1133">Transmembrane helix</keyword>
<dbReference type="Pfam" id="PF25975">
    <property type="entry name" value="CzcB_C"/>
    <property type="match status" value="1"/>
</dbReference>
<name>E6QHZ7_9ZZZZ</name>
<proteinExistence type="predicted"/>
<feature type="coiled-coil region" evidence="3">
    <location>
        <begin position="129"/>
        <end position="156"/>
    </location>
</feature>
<keyword evidence="4" id="KW-0812">Transmembrane</keyword>
<feature type="transmembrane region" description="Helical" evidence="4">
    <location>
        <begin position="12"/>
        <end position="29"/>
    </location>
</feature>
<dbReference type="AlphaFoldDB" id="E6QHZ7"/>
<sequence>MAEEPKQVLRYWRWAGIAVVLVAVFLLSRRFTVDRIPVRAATATRSTLLSTVSTNGLVEPTRNYEFYSPLATSVEAVLVHQGDEVKAGQLLMRLVDVNARSRVASAESGLRGAQANLEALREGGSTSDRQTLASNLRRAQLDLAQARQELKALQMLEASGAASASEVSSSRQRELVAEEAVRAFEERQRVRYSPTEMERAQAAVNEAQTALDAARAVLAQTIISAPVAGTVYSVSVGASDFVEEGKLLLQMADLKQVRVRAYFDEPEIGRLAIGQKIRIVWDARPGREWHGHIVQVPSTIVSYGTRNVGEVLVAIDDADDGLLPETHVTVTVTTSSQANVLTVPREALHSESGKPYVYRIIDGKLAHTVVTTGTINLTQVEILSGLRDGDEVTTGSLNGMALEDTVPVKVVR</sequence>
<dbReference type="Gene3D" id="2.40.420.20">
    <property type="match status" value="1"/>
</dbReference>
<evidence type="ECO:0000256" key="4">
    <source>
        <dbReference type="SAM" id="Phobius"/>
    </source>
</evidence>
<dbReference type="EMBL" id="CABQ01000030">
    <property type="protein sequence ID" value="CBI06862.1"/>
    <property type="molecule type" value="Genomic_DNA"/>
</dbReference>
<dbReference type="Gene3D" id="2.40.30.170">
    <property type="match status" value="1"/>
</dbReference>